<reference evidence="2 3" key="1">
    <citation type="journal article" date="2019" name="Nat. Ecol. Evol.">
        <title>Megaphylogeny resolves global patterns of mushroom evolution.</title>
        <authorList>
            <person name="Varga T."/>
            <person name="Krizsan K."/>
            <person name="Foldi C."/>
            <person name="Dima B."/>
            <person name="Sanchez-Garcia M."/>
            <person name="Sanchez-Ramirez S."/>
            <person name="Szollosi G.J."/>
            <person name="Szarkandi J.G."/>
            <person name="Papp V."/>
            <person name="Albert L."/>
            <person name="Andreopoulos W."/>
            <person name="Angelini C."/>
            <person name="Antonin V."/>
            <person name="Barry K.W."/>
            <person name="Bougher N.L."/>
            <person name="Buchanan P."/>
            <person name="Buyck B."/>
            <person name="Bense V."/>
            <person name="Catcheside P."/>
            <person name="Chovatia M."/>
            <person name="Cooper J."/>
            <person name="Damon W."/>
            <person name="Desjardin D."/>
            <person name="Finy P."/>
            <person name="Geml J."/>
            <person name="Haridas S."/>
            <person name="Hughes K."/>
            <person name="Justo A."/>
            <person name="Karasinski D."/>
            <person name="Kautmanova I."/>
            <person name="Kiss B."/>
            <person name="Kocsube S."/>
            <person name="Kotiranta H."/>
            <person name="LaButti K.M."/>
            <person name="Lechner B.E."/>
            <person name="Liimatainen K."/>
            <person name="Lipzen A."/>
            <person name="Lukacs Z."/>
            <person name="Mihaltcheva S."/>
            <person name="Morgado L.N."/>
            <person name="Niskanen T."/>
            <person name="Noordeloos M.E."/>
            <person name="Ohm R.A."/>
            <person name="Ortiz-Santana B."/>
            <person name="Ovrebo C."/>
            <person name="Racz N."/>
            <person name="Riley R."/>
            <person name="Savchenko A."/>
            <person name="Shiryaev A."/>
            <person name="Soop K."/>
            <person name="Spirin V."/>
            <person name="Szebenyi C."/>
            <person name="Tomsovsky M."/>
            <person name="Tulloss R.E."/>
            <person name="Uehling J."/>
            <person name="Grigoriev I.V."/>
            <person name="Vagvolgyi C."/>
            <person name="Papp T."/>
            <person name="Martin F.M."/>
            <person name="Miettinen O."/>
            <person name="Hibbett D.S."/>
            <person name="Nagy L.G."/>
        </authorList>
    </citation>
    <scope>NUCLEOTIDE SEQUENCE [LARGE SCALE GENOMIC DNA]</scope>
    <source>
        <strain evidence="2 3">FP101781</strain>
    </source>
</reference>
<keyword evidence="1" id="KW-1133">Transmembrane helix</keyword>
<proteinExistence type="predicted"/>
<gene>
    <name evidence="2" type="ORF">FA13DRAFT_1148691</name>
</gene>
<accession>A0A4Y7SUQ6</accession>
<organism evidence="2 3">
    <name type="scientific">Coprinellus micaceus</name>
    <name type="common">Glistening ink-cap mushroom</name>
    <name type="synonym">Coprinus micaceus</name>
    <dbReference type="NCBI Taxonomy" id="71717"/>
    <lineage>
        <taxon>Eukaryota</taxon>
        <taxon>Fungi</taxon>
        <taxon>Dikarya</taxon>
        <taxon>Basidiomycota</taxon>
        <taxon>Agaricomycotina</taxon>
        <taxon>Agaricomycetes</taxon>
        <taxon>Agaricomycetidae</taxon>
        <taxon>Agaricales</taxon>
        <taxon>Agaricineae</taxon>
        <taxon>Psathyrellaceae</taxon>
        <taxon>Coprinellus</taxon>
    </lineage>
</organism>
<keyword evidence="3" id="KW-1185">Reference proteome</keyword>
<sequence length="103" mass="11521">MDTWRGRIRGEHQSRWAVDEWDGAVFGVGTFPLFVFTYALASILIASRASSLLPSSTVYHPSRHLYACLVLLSGSFHTFLSSTASYTRVFVFLRVAFEPGRSS</sequence>
<name>A0A4Y7SUQ6_COPMI</name>
<feature type="transmembrane region" description="Helical" evidence="1">
    <location>
        <begin position="64"/>
        <end position="84"/>
    </location>
</feature>
<keyword evidence="1" id="KW-0472">Membrane</keyword>
<dbReference type="Proteomes" id="UP000298030">
    <property type="component" value="Unassembled WGS sequence"/>
</dbReference>
<feature type="transmembrane region" description="Helical" evidence="1">
    <location>
        <begin position="21"/>
        <end position="44"/>
    </location>
</feature>
<comment type="caution">
    <text evidence="2">The sequence shown here is derived from an EMBL/GenBank/DDBJ whole genome shotgun (WGS) entry which is preliminary data.</text>
</comment>
<evidence type="ECO:0000313" key="3">
    <source>
        <dbReference type="Proteomes" id="UP000298030"/>
    </source>
</evidence>
<dbReference type="EMBL" id="QPFP01000055">
    <property type="protein sequence ID" value="TEB25605.1"/>
    <property type="molecule type" value="Genomic_DNA"/>
</dbReference>
<keyword evidence="1" id="KW-0812">Transmembrane</keyword>
<evidence type="ECO:0000313" key="2">
    <source>
        <dbReference type="EMBL" id="TEB25605.1"/>
    </source>
</evidence>
<dbReference type="AlphaFoldDB" id="A0A4Y7SUQ6"/>
<protein>
    <submittedName>
        <fullName evidence="2">Uncharacterized protein</fullName>
    </submittedName>
</protein>
<evidence type="ECO:0000256" key="1">
    <source>
        <dbReference type="SAM" id="Phobius"/>
    </source>
</evidence>